<reference evidence="2 3" key="1">
    <citation type="submission" date="2024-02" db="EMBL/GenBank/DDBJ databases">
        <title>A draft genome for the cacao thread blight pathogen Marasmius crinis-equi.</title>
        <authorList>
            <person name="Cohen S.P."/>
            <person name="Baruah I.K."/>
            <person name="Amoako-Attah I."/>
            <person name="Bukari Y."/>
            <person name="Meinhardt L.W."/>
            <person name="Bailey B.A."/>
        </authorList>
    </citation>
    <scope>NUCLEOTIDE SEQUENCE [LARGE SCALE GENOMIC DNA]</scope>
    <source>
        <strain evidence="2 3">GH-76</strain>
    </source>
</reference>
<protein>
    <submittedName>
        <fullName evidence="2">Uncharacterized protein</fullName>
    </submittedName>
</protein>
<feature type="region of interest" description="Disordered" evidence="1">
    <location>
        <begin position="182"/>
        <end position="210"/>
    </location>
</feature>
<dbReference type="EMBL" id="JBAHYK010000013">
    <property type="protein sequence ID" value="KAL0581261.1"/>
    <property type="molecule type" value="Genomic_DNA"/>
</dbReference>
<gene>
    <name evidence="2" type="ORF">V5O48_000744</name>
</gene>
<evidence type="ECO:0000313" key="2">
    <source>
        <dbReference type="EMBL" id="KAL0581261.1"/>
    </source>
</evidence>
<comment type="caution">
    <text evidence="2">The sequence shown here is derived from an EMBL/GenBank/DDBJ whole genome shotgun (WGS) entry which is preliminary data.</text>
</comment>
<keyword evidence="3" id="KW-1185">Reference proteome</keyword>
<proteinExistence type="predicted"/>
<feature type="compositionally biased region" description="Polar residues" evidence="1">
    <location>
        <begin position="30"/>
        <end position="41"/>
    </location>
</feature>
<organism evidence="2 3">
    <name type="scientific">Marasmius crinis-equi</name>
    <dbReference type="NCBI Taxonomy" id="585013"/>
    <lineage>
        <taxon>Eukaryota</taxon>
        <taxon>Fungi</taxon>
        <taxon>Dikarya</taxon>
        <taxon>Basidiomycota</taxon>
        <taxon>Agaricomycotina</taxon>
        <taxon>Agaricomycetes</taxon>
        <taxon>Agaricomycetidae</taxon>
        <taxon>Agaricales</taxon>
        <taxon>Marasmiineae</taxon>
        <taxon>Marasmiaceae</taxon>
        <taxon>Marasmius</taxon>
    </lineage>
</organism>
<feature type="region of interest" description="Disordered" evidence="1">
    <location>
        <begin position="1"/>
        <end position="107"/>
    </location>
</feature>
<evidence type="ECO:0000256" key="1">
    <source>
        <dbReference type="SAM" id="MobiDB-lite"/>
    </source>
</evidence>
<sequence>MVKTTTRPAATHRKRKATFDPFTPIRKLFSSKSSRTDNIQTPIRVRKRRRGPREVPDDDEGEQSSSPMDPVVPTPPASSSPSAEEQVQCSAARSPHQHATPNRVALQNDDDEVDAVVITALDTIPFCCHEDLLAMSRAQLVATAHTLNAKLPTILHIDTGNTDKFIRNSIEVLVGIRKADMLSPPSAPKADKSRHSRSFSGVGEMDGEEEGDSEVQLEILLNMSPLAKRGRRVSAYGSPCATPTLPRLIEEEEDADRPFKRRRVSGARNDPEDVEMDESTPLRNRSAGIRGPSAQDESPTLRKRPFRMVSSPMQASPALVKPRYRRNSDVVWSSNGKSWSPRGARVNRNEGYRASSLSVAHGPL</sequence>
<name>A0ABR3G1E1_9AGAR</name>
<evidence type="ECO:0000313" key="3">
    <source>
        <dbReference type="Proteomes" id="UP001465976"/>
    </source>
</evidence>
<dbReference type="Proteomes" id="UP001465976">
    <property type="component" value="Unassembled WGS sequence"/>
</dbReference>
<feature type="region of interest" description="Disordered" evidence="1">
    <location>
        <begin position="247"/>
        <end position="303"/>
    </location>
</feature>
<accession>A0ABR3G1E1</accession>